<name>A0ABM1XNH5_AEDAL</name>
<keyword evidence="5" id="KW-0472">Membrane</keyword>
<keyword evidence="3" id="KW-0325">Glycoprotein</keyword>
<dbReference type="RefSeq" id="XP_029717670.1">
    <property type="nucleotide sequence ID" value="XM_029861810.2"/>
</dbReference>
<organism evidence="7 8">
    <name type="scientific">Aedes albopictus</name>
    <name type="common">Asian tiger mosquito</name>
    <name type="synonym">Stegomyia albopicta</name>
    <dbReference type="NCBI Taxonomy" id="7160"/>
    <lineage>
        <taxon>Eukaryota</taxon>
        <taxon>Metazoa</taxon>
        <taxon>Ecdysozoa</taxon>
        <taxon>Arthropoda</taxon>
        <taxon>Hexapoda</taxon>
        <taxon>Insecta</taxon>
        <taxon>Pterygota</taxon>
        <taxon>Neoptera</taxon>
        <taxon>Endopterygota</taxon>
        <taxon>Diptera</taxon>
        <taxon>Nematocera</taxon>
        <taxon>Culicoidea</taxon>
        <taxon>Culicidae</taxon>
        <taxon>Culicinae</taxon>
        <taxon>Aedini</taxon>
        <taxon>Aedes</taxon>
        <taxon>Stegomyia</taxon>
    </lineage>
</organism>
<evidence type="ECO:0000256" key="2">
    <source>
        <dbReference type="ARBA" id="ARBA00023157"/>
    </source>
</evidence>
<evidence type="ECO:0000256" key="1">
    <source>
        <dbReference type="ARBA" id="ARBA00022729"/>
    </source>
</evidence>
<feature type="domain" description="Spaetzle" evidence="6">
    <location>
        <begin position="231"/>
        <end position="323"/>
    </location>
</feature>
<reference evidence="8" key="1">
    <citation type="journal article" date="2015" name="Proc. Natl. Acad. Sci. U.S.A.">
        <title>Genome sequence of the Asian Tiger mosquito, Aedes albopictus, reveals insights into its biology, genetics, and evolution.</title>
        <authorList>
            <person name="Chen X.G."/>
            <person name="Jiang X."/>
            <person name="Gu J."/>
            <person name="Xu M."/>
            <person name="Wu Y."/>
            <person name="Deng Y."/>
            <person name="Zhang C."/>
            <person name="Bonizzoni M."/>
            <person name="Dermauw W."/>
            <person name="Vontas J."/>
            <person name="Armbruster P."/>
            <person name="Huang X."/>
            <person name="Yang Y."/>
            <person name="Zhang H."/>
            <person name="He W."/>
            <person name="Peng H."/>
            <person name="Liu Y."/>
            <person name="Wu K."/>
            <person name="Chen J."/>
            <person name="Lirakis M."/>
            <person name="Topalis P."/>
            <person name="Van Leeuwen T."/>
            <person name="Hall A.B."/>
            <person name="Jiang X."/>
            <person name="Thorpe C."/>
            <person name="Mueller R.L."/>
            <person name="Sun C."/>
            <person name="Waterhouse R.M."/>
            <person name="Yan G."/>
            <person name="Tu Z.J."/>
            <person name="Fang X."/>
            <person name="James A.A."/>
        </authorList>
    </citation>
    <scope>NUCLEOTIDE SEQUENCE [LARGE SCALE GENOMIC DNA]</scope>
    <source>
        <strain evidence="8">Foshan</strain>
    </source>
</reference>
<feature type="region of interest" description="Disordered" evidence="4">
    <location>
        <begin position="72"/>
        <end position="98"/>
    </location>
</feature>
<dbReference type="PANTHER" id="PTHR23199:SF12">
    <property type="entry name" value="NEUROTROPHIN 1-RELATED"/>
    <property type="match status" value="1"/>
</dbReference>
<feature type="transmembrane region" description="Helical" evidence="5">
    <location>
        <begin position="7"/>
        <end position="29"/>
    </location>
</feature>
<keyword evidence="8" id="KW-1185">Reference proteome</keyword>
<keyword evidence="2" id="KW-1015">Disulfide bond</keyword>
<dbReference type="GeneID" id="109424643"/>
<evidence type="ECO:0000313" key="7">
    <source>
        <dbReference type="EnsemblMetazoa" id="AALFPA23_001288.P38520"/>
    </source>
</evidence>
<protein>
    <recommendedName>
        <fullName evidence="6">Spaetzle domain-containing protein</fullName>
    </recommendedName>
</protein>
<keyword evidence="1" id="KW-0732">Signal</keyword>
<keyword evidence="5" id="KW-0812">Transmembrane</keyword>
<dbReference type="SUPFAM" id="SSF57501">
    <property type="entry name" value="Cystine-knot cytokines"/>
    <property type="match status" value="1"/>
</dbReference>
<evidence type="ECO:0000313" key="8">
    <source>
        <dbReference type="Proteomes" id="UP000069940"/>
    </source>
</evidence>
<dbReference type="Pfam" id="PF16077">
    <property type="entry name" value="Spaetzle"/>
    <property type="match status" value="1"/>
</dbReference>
<dbReference type="PANTHER" id="PTHR23199">
    <property type="entry name" value="NEUROTROPHIN 1-RELATED"/>
    <property type="match status" value="1"/>
</dbReference>
<dbReference type="Gene3D" id="2.10.90.10">
    <property type="entry name" value="Cystine-knot cytokines"/>
    <property type="match status" value="1"/>
</dbReference>
<keyword evidence="5" id="KW-1133">Transmembrane helix</keyword>
<dbReference type="InterPro" id="IPR029034">
    <property type="entry name" value="Cystine-knot_cytokine"/>
</dbReference>
<dbReference type="Proteomes" id="UP000069940">
    <property type="component" value="Unassembled WGS sequence"/>
</dbReference>
<accession>A0ABM1XNH5</accession>
<reference evidence="7" key="2">
    <citation type="submission" date="2025-05" db="UniProtKB">
        <authorList>
            <consortium name="EnsemblMetazoa"/>
        </authorList>
    </citation>
    <scope>IDENTIFICATION</scope>
    <source>
        <strain evidence="7">Foshan</strain>
    </source>
</reference>
<proteinExistence type="predicted"/>
<dbReference type="EnsemblMetazoa" id="AALFPA23_001288.R38520">
    <property type="protein sequence ID" value="AALFPA23_001288.P38520"/>
    <property type="gene ID" value="AALFPA23_001288"/>
</dbReference>
<evidence type="ECO:0000256" key="4">
    <source>
        <dbReference type="SAM" id="MobiDB-lite"/>
    </source>
</evidence>
<dbReference type="InterPro" id="IPR032104">
    <property type="entry name" value="Spaetzle"/>
</dbReference>
<dbReference type="InterPro" id="IPR052444">
    <property type="entry name" value="Spz/Toll_ligand-like"/>
</dbReference>
<sequence>MAQQISCTIWLPYGLVLILMIFCSVTVLITPTESSSAVPLIRQRTDSNASNGNESSISDADVQKRIQEVFNRKGYSNPDPSPNDSLEAQPDKVAVRIDGAPARRRKRPLWKIDENFDPRKSYVIKHPNGTITYVPPKDVDLSGTVSTTGTTATPAQGNPNELVDKMSEATHNRITFEYPIRSNIENYPNELIDALVVQQGYADEFYSHPDDEEDDRLVFHNRMSFDDDFEALCEIIQQPDYPQEGYTVDNQLTKIVNTKKHKQRVDTERCRNKDCACLDLESQFMKTECRQISHEKTLYALNETSFKIYKAKIMIPSCCKCMVIRYKGF</sequence>
<evidence type="ECO:0000256" key="3">
    <source>
        <dbReference type="ARBA" id="ARBA00023180"/>
    </source>
</evidence>
<evidence type="ECO:0000259" key="6">
    <source>
        <dbReference type="Pfam" id="PF16077"/>
    </source>
</evidence>
<evidence type="ECO:0000256" key="5">
    <source>
        <dbReference type="SAM" id="Phobius"/>
    </source>
</evidence>